<feature type="chain" id="PRO_5011599994" description="AMIN-like domain-containing protein" evidence="1">
    <location>
        <begin position="25"/>
        <end position="158"/>
    </location>
</feature>
<gene>
    <name evidence="3" type="ORF">SAMN04488000_106322</name>
</gene>
<dbReference type="RefSeq" id="WP_143091611.1">
    <property type="nucleotide sequence ID" value="NZ_FOFV01000006.1"/>
</dbReference>
<dbReference type="InterPro" id="IPR056303">
    <property type="entry name" value="AMIN-like"/>
</dbReference>
<evidence type="ECO:0000313" key="4">
    <source>
        <dbReference type="Proteomes" id="UP000199503"/>
    </source>
</evidence>
<dbReference type="AlphaFoldDB" id="A0A1H9LXT6"/>
<organism evidence="3 4">
    <name type="scientific">Lentzea albida</name>
    <dbReference type="NCBI Taxonomy" id="65499"/>
    <lineage>
        <taxon>Bacteria</taxon>
        <taxon>Bacillati</taxon>
        <taxon>Actinomycetota</taxon>
        <taxon>Actinomycetes</taxon>
        <taxon>Pseudonocardiales</taxon>
        <taxon>Pseudonocardiaceae</taxon>
        <taxon>Lentzea</taxon>
    </lineage>
</organism>
<feature type="signal peptide" evidence="1">
    <location>
        <begin position="1"/>
        <end position="24"/>
    </location>
</feature>
<evidence type="ECO:0000313" key="3">
    <source>
        <dbReference type="EMBL" id="SER16045.1"/>
    </source>
</evidence>
<keyword evidence="4" id="KW-1185">Reference proteome</keyword>
<evidence type="ECO:0000259" key="2">
    <source>
        <dbReference type="Pfam" id="PF24837"/>
    </source>
</evidence>
<protein>
    <recommendedName>
        <fullName evidence="2">AMIN-like domain-containing protein</fullName>
    </recommendedName>
</protein>
<feature type="domain" description="AMIN-like" evidence="2">
    <location>
        <begin position="29"/>
        <end position="156"/>
    </location>
</feature>
<proteinExistence type="predicted"/>
<sequence length="158" mass="16431">MNRRLVAVLVAVLAVFTAVPMASAQSTATLSDIRTGQHNGFSRVVLDLSGSPSEHRVSEVTSVAHCASGEPITVAGGQVDEILSVTLIGAAAHDENGNLTYTGSRNFATPGLSHVRGVALTCDFEATLGIAVGYGNTSSWHRVFTLTNPSRLVIDVGL</sequence>
<name>A0A1H9LXT6_9PSEU</name>
<dbReference type="EMBL" id="FOFV01000006">
    <property type="protein sequence ID" value="SER16045.1"/>
    <property type="molecule type" value="Genomic_DNA"/>
</dbReference>
<dbReference type="OrthoDB" id="3393679at2"/>
<dbReference type="Pfam" id="PF24837">
    <property type="entry name" value="AMIN-like"/>
    <property type="match status" value="1"/>
</dbReference>
<dbReference type="STRING" id="65499.SAMN04488000_106322"/>
<dbReference type="Proteomes" id="UP000199503">
    <property type="component" value="Unassembled WGS sequence"/>
</dbReference>
<accession>A0A1H9LXT6</accession>
<reference evidence="4" key="1">
    <citation type="submission" date="2016-10" db="EMBL/GenBank/DDBJ databases">
        <authorList>
            <person name="Varghese N."/>
            <person name="Submissions S."/>
        </authorList>
    </citation>
    <scope>NUCLEOTIDE SEQUENCE [LARGE SCALE GENOMIC DNA]</scope>
    <source>
        <strain evidence="4">DSM 44437</strain>
    </source>
</reference>
<keyword evidence="1" id="KW-0732">Signal</keyword>
<evidence type="ECO:0000256" key="1">
    <source>
        <dbReference type="SAM" id="SignalP"/>
    </source>
</evidence>